<evidence type="ECO:0000313" key="10">
    <source>
        <dbReference type="Proteomes" id="UP001056291"/>
    </source>
</evidence>
<dbReference type="CDD" id="cd02573">
    <property type="entry name" value="PseudoU_synth_EcTruB"/>
    <property type="match status" value="1"/>
</dbReference>
<dbReference type="HAMAP" id="MF_01080">
    <property type="entry name" value="TruB_bact"/>
    <property type="match status" value="1"/>
</dbReference>
<dbReference type="Pfam" id="PF01509">
    <property type="entry name" value="TruB_N"/>
    <property type="match status" value="1"/>
</dbReference>
<evidence type="ECO:0000259" key="6">
    <source>
        <dbReference type="Pfam" id="PF01509"/>
    </source>
</evidence>
<dbReference type="PANTHER" id="PTHR13767">
    <property type="entry name" value="TRNA-PSEUDOURIDINE SYNTHASE"/>
    <property type="match status" value="1"/>
</dbReference>
<dbReference type="InterPro" id="IPR020103">
    <property type="entry name" value="PsdUridine_synth_cat_dom_sf"/>
</dbReference>
<evidence type="ECO:0000256" key="2">
    <source>
        <dbReference type="ARBA" id="ARBA00005642"/>
    </source>
</evidence>
<keyword evidence="10" id="KW-1185">Reference proteome</keyword>
<feature type="domain" description="tRNA pseudouridylate synthase B C-terminal" evidence="8">
    <location>
        <begin position="181"/>
        <end position="238"/>
    </location>
</feature>
<dbReference type="PANTHER" id="PTHR13767:SF2">
    <property type="entry name" value="PSEUDOURIDYLATE SYNTHASE TRUB1"/>
    <property type="match status" value="1"/>
</dbReference>
<dbReference type="InterPro" id="IPR036974">
    <property type="entry name" value="PUA_sf"/>
</dbReference>
<dbReference type="RefSeq" id="WP_251934208.1">
    <property type="nucleotide sequence ID" value="NZ_CP098747.1"/>
</dbReference>
<feature type="active site" description="Nucleophile" evidence="5">
    <location>
        <position position="47"/>
    </location>
</feature>
<evidence type="ECO:0000256" key="4">
    <source>
        <dbReference type="ARBA" id="ARBA00023235"/>
    </source>
</evidence>
<evidence type="ECO:0000256" key="5">
    <source>
        <dbReference type="HAMAP-Rule" id="MF_01080"/>
    </source>
</evidence>
<evidence type="ECO:0000259" key="7">
    <source>
        <dbReference type="Pfam" id="PF09157"/>
    </source>
</evidence>
<keyword evidence="3 5" id="KW-0819">tRNA processing</keyword>
<reference evidence="9" key="1">
    <citation type="submission" date="2022-06" db="EMBL/GenBank/DDBJ databases">
        <title>Sneathiella actinostolidae sp. nov., isolated from a sea anemonein the Western Pacific Ocean.</title>
        <authorList>
            <person name="Wei M.J."/>
        </authorList>
    </citation>
    <scope>NUCLEOTIDE SEQUENCE</scope>
    <source>
        <strain evidence="9">PHK-P5</strain>
    </source>
</reference>
<keyword evidence="4 5" id="KW-0413">Isomerase</keyword>
<evidence type="ECO:0000259" key="8">
    <source>
        <dbReference type="Pfam" id="PF16198"/>
    </source>
</evidence>
<dbReference type="EMBL" id="CP098747">
    <property type="protein sequence ID" value="USG61221.1"/>
    <property type="molecule type" value="Genomic_DNA"/>
</dbReference>
<dbReference type="Gene3D" id="2.30.130.10">
    <property type="entry name" value="PUA domain"/>
    <property type="match status" value="1"/>
</dbReference>
<dbReference type="Pfam" id="PF09157">
    <property type="entry name" value="TruB-C_2"/>
    <property type="match status" value="1"/>
</dbReference>
<protein>
    <recommendedName>
        <fullName evidence="5">tRNA pseudouridine synthase B</fullName>
        <ecNumber evidence="5">5.4.99.25</ecNumber>
    </recommendedName>
    <alternativeName>
        <fullName evidence="5">tRNA pseudouridine(55) synthase</fullName>
        <shortName evidence="5">Psi55 synthase</shortName>
    </alternativeName>
    <alternativeName>
        <fullName evidence="5">tRNA pseudouridylate synthase</fullName>
    </alternativeName>
    <alternativeName>
        <fullName evidence="5">tRNA-uridine isomerase</fullName>
    </alternativeName>
</protein>
<sequence>MARKKRGIPVHGWLNIDKPVGMSSAQVVGAVKRITNAQKAGHAGTLDPFATGILPIALGEATKTVGYIVSDVKDYRFTARWGQATITDDIEGTVVEQSEIRPDLQLIQDTIPSFQGTIRQRPPAYSAIKIDGKRAYKLAREGVDVDLPERDVEIYNLSLVRLIDSDQATFEVTCGKGTYIRSLARDFARKLGTVAHLTELRRTRVGPFLENDAISLDKLEKLWQCPAEFEALLPITTALDDIPAVAITETQAVRFRHGNDVATPNLADGIVCAMDGNSPIGIAKVEDERLFPIRVFNI</sequence>
<comment type="catalytic activity">
    <reaction evidence="1 5">
        <text>uridine(55) in tRNA = pseudouridine(55) in tRNA</text>
        <dbReference type="Rhea" id="RHEA:42532"/>
        <dbReference type="Rhea" id="RHEA-COMP:10101"/>
        <dbReference type="Rhea" id="RHEA-COMP:10102"/>
        <dbReference type="ChEBI" id="CHEBI:65314"/>
        <dbReference type="ChEBI" id="CHEBI:65315"/>
        <dbReference type="EC" id="5.4.99.25"/>
    </reaction>
</comment>
<evidence type="ECO:0000256" key="1">
    <source>
        <dbReference type="ARBA" id="ARBA00000385"/>
    </source>
</evidence>
<accession>A0ABY4W228</accession>
<comment type="function">
    <text evidence="5">Responsible for synthesis of pseudouridine from uracil-55 in the psi GC loop of transfer RNAs.</text>
</comment>
<proteinExistence type="inferred from homology"/>
<dbReference type="InterPro" id="IPR002501">
    <property type="entry name" value="PsdUridine_synth_N"/>
</dbReference>
<evidence type="ECO:0000313" key="9">
    <source>
        <dbReference type="EMBL" id="USG61221.1"/>
    </source>
</evidence>
<dbReference type="InterPro" id="IPR015240">
    <property type="entry name" value="tRNA_sdUridine_synth_fam1_C"/>
</dbReference>
<dbReference type="Proteomes" id="UP001056291">
    <property type="component" value="Chromosome"/>
</dbReference>
<dbReference type="InterPro" id="IPR014780">
    <property type="entry name" value="tRNA_psdUridine_synth_TruB"/>
</dbReference>
<name>A0ABY4W228_9PROT</name>
<organism evidence="9 10">
    <name type="scientific">Sneathiella marina</name>
    <dbReference type="NCBI Taxonomy" id="2950108"/>
    <lineage>
        <taxon>Bacteria</taxon>
        <taxon>Pseudomonadati</taxon>
        <taxon>Pseudomonadota</taxon>
        <taxon>Alphaproteobacteria</taxon>
        <taxon>Sneathiellales</taxon>
        <taxon>Sneathiellaceae</taxon>
        <taxon>Sneathiella</taxon>
    </lineage>
</organism>
<dbReference type="NCBIfam" id="TIGR00431">
    <property type="entry name" value="TruB"/>
    <property type="match status" value="1"/>
</dbReference>
<dbReference type="InterPro" id="IPR032819">
    <property type="entry name" value="TruB_C"/>
</dbReference>
<evidence type="ECO:0000256" key="3">
    <source>
        <dbReference type="ARBA" id="ARBA00022694"/>
    </source>
</evidence>
<gene>
    <name evidence="5 9" type="primary">truB</name>
    <name evidence="9" type="ORF">NBZ79_18855</name>
</gene>
<dbReference type="Pfam" id="PF16198">
    <property type="entry name" value="TruB_C_2"/>
    <property type="match status" value="1"/>
</dbReference>
<feature type="domain" description="tRNA pseudouridine synthase II TruB subfamily 1 C-terminal" evidence="7">
    <location>
        <begin position="243"/>
        <end position="296"/>
    </location>
</feature>
<dbReference type="EC" id="5.4.99.25" evidence="5"/>
<feature type="domain" description="Pseudouridine synthase II N-terminal" evidence="6">
    <location>
        <begin position="32"/>
        <end position="180"/>
    </location>
</feature>
<dbReference type="Gene3D" id="3.30.2350.10">
    <property type="entry name" value="Pseudouridine synthase"/>
    <property type="match status" value="1"/>
</dbReference>
<dbReference type="SUPFAM" id="SSF55120">
    <property type="entry name" value="Pseudouridine synthase"/>
    <property type="match status" value="1"/>
</dbReference>
<comment type="similarity">
    <text evidence="2 5">Belongs to the pseudouridine synthase TruB family. Type 1 subfamily.</text>
</comment>
<dbReference type="GO" id="GO:0160148">
    <property type="term" value="F:tRNA pseudouridine(55) synthase activity"/>
    <property type="evidence" value="ECO:0007669"/>
    <property type="project" value="UniProtKB-EC"/>
</dbReference>